<feature type="region of interest" description="Disordered" evidence="1">
    <location>
        <begin position="192"/>
        <end position="212"/>
    </location>
</feature>
<dbReference type="RefSeq" id="WP_348788568.1">
    <property type="nucleotide sequence ID" value="NZ_CP157390.1"/>
</dbReference>
<dbReference type="AlphaFoldDB" id="A0AAU7GF83"/>
<reference evidence="2" key="1">
    <citation type="submission" date="2024-05" db="EMBL/GenBank/DDBJ databases">
        <title>The Natural Products Discovery Center: Release of the First 8490 Sequenced Strains for Exploring Actinobacteria Biosynthetic Diversity.</title>
        <authorList>
            <person name="Kalkreuter E."/>
            <person name="Kautsar S.A."/>
            <person name="Yang D."/>
            <person name="Bader C.D."/>
            <person name="Teijaro C.N."/>
            <person name="Fluegel L."/>
            <person name="Davis C.M."/>
            <person name="Simpson J.R."/>
            <person name="Lauterbach L."/>
            <person name="Steele A.D."/>
            <person name="Gui C."/>
            <person name="Meng S."/>
            <person name="Li G."/>
            <person name="Viehrig K."/>
            <person name="Ye F."/>
            <person name="Su P."/>
            <person name="Kiefer A.F."/>
            <person name="Nichols A."/>
            <person name="Cepeda A.J."/>
            <person name="Yan W."/>
            <person name="Fan B."/>
            <person name="Jiang Y."/>
            <person name="Adhikari A."/>
            <person name="Zheng C.-J."/>
            <person name="Schuster L."/>
            <person name="Cowan T.M."/>
            <person name="Smanski M.J."/>
            <person name="Chevrette M.G."/>
            <person name="de Carvalho L.P.S."/>
            <person name="Shen B."/>
        </authorList>
    </citation>
    <scope>NUCLEOTIDE SEQUENCE</scope>
    <source>
        <strain evidence="2">NPDC080035</strain>
    </source>
</reference>
<evidence type="ECO:0000313" key="2">
    <source>
        <dbReference type="EMBL" id="XBM48623.1"/>
    </source>
</evidence>
<accession>A0AAU7GF83</accession>
<dbReference type="EMBL" id="CP157390">
    <property type="protein sequence ID" value="XBM48623.1"/>
    <property type="molecule type" value="Genomic_DNA"/>
</dbReference>
<sequence length="449" mass="50076">MVSPQLDPFPPVELGGVRFLIDRNRPVAFLRNADEERFVTWPDAPLPLHPATGRLVTAPDAVWVVYEADSNEPGERVWSTAVRIDPDGSASAVEIGQLTVIGADSSGIWASGRPWPWPERLSRELISPIDGDEGAWDFDSPDLPLESWEEFQKDQARWQREQERELLKPRTVNARERVEGDDADSHGWFAFAPNESPDQQRVPLEPPPAPGPSSAVELVRFGVDGHIDTITVDRTVARIEQVGGRTLMTFFPTNPVGRVEPSGSLGYSYPRNQIVVDFSAGVPSTLAVEDFAATALLSEEWDPIRVDDAPEQTVASDRVDLTGVGGITWAPAQLSNADIQIAVDRVVEQLERLTEPTKTWTRRDDQVHLVESPYLDLKVGVSGDWPEIVVTVEFRNREHSRTLFRRRYRVFDANGRPVDSRYLTVYLEEDIATGSHPPERDGVIDLPDA</sequence>
<protein>
    <submittedName>
        <fullName evidence="2">Uncharacterized protein</fullName>
    </submittedName>
</protein>
<gene>
    <name evidence="2" type="ORF">AAME72_01915</name>
</gene>
<proteinExistence type="predicted"/>
<name>A0AAU7GF83_9MICO</name>
<organism evidence="2">
    <name type="scientific">Leifsonia sp. NPDC080035</name>
    <dbReference type="NCBI Taxonomy" id="3143936"/>
    <lineage>
        <taxon>Bacteria</taxon>
        <taxon>Bacillati</taxon>
        <taxon>Actinomycetota</taxon>
        <taxon>Actinomycetes</taxon>
        <taxon>Micrococcales</taxon>
        <taxon>Microbacteriaceae</taxon>
        <taxon>Leifsonia</taxon>
    </lineage>
</organism>
<evidence type="ECO:0000256" key="1">
    <source>
        <dbReference type="SAM" id="MobiDB-lite"/>
    </source>
</evidence>